<feature type="non-terminal residue" evidence="3">
    <location>
        <position position="1057"/>
    </location>
</feature>
<feature type="compositionally biased region" description="Low complexity" evidence="1">
    <location>
        <begin position="990"/>
        <end position="1001"/>
    </location>
</feature>
<feature type="compositionally biased region" description="Polar residues" evidence="1">
    <location>
        <begin position="966"/>
        <end position="981"/>
    </location>
</feature>
<feature type="region of interest" description="Disordered" evidence="1">
    <location>
        <begin position="927"/>
        <end position="947"/>
    </location>
</feature>
<comment type="caution">
    <text evidence="3">The sequence shown here is derived from an EMBL/GenBank/DDBJ whole genome shotgun (WGS) entry which is preliminary data.</text>
</comment>
<accession>A0A9P6FQW3</accession>
<keyword evidence="2" id="KW-0812">Transmembrane</keyword>
<reference evidence="3" key="1">
    <citation type="journal article" date="2020" name="Fungal Divers.">
        <title>Resolving the Mortierellaceae phylogeny through synthesis of multi-gene phylogenetics and phylogenomics.</title>
        <authorList>
            <person name="Vandepol N."/>
            <person name="Liber J."/>
            <person name="Desiro A."/>
            <person name="Na H."/>
            <person name="Kennedy M."/>
            <person name="Barry K."/>
            <person name="Grigoriev I.V."/>
            <person name="Miller A.N."/>
            <person name="O'Donnell K."/>
            <person name="Stajich J.E."/>
            <person name="Bonito G."/>
        </authorList>
    </citation>
    <scope>NUCLEOTIDE SEQUENCE</scope>
    <source>
        <strain evidence="3">KOD1015</strain>
    </source>
</reference>
<feature type="transmembrane region" description="Helical" evidence="2">
    <location>
        <begin position="451"/>
        <end position="470"/>
    </location>
</feature>
<name>A0A9P6FQW3_9FUNG</name>
<evidence type="ECO:0000313" key="3">
    <source>
        <dbReference type="EMBL" id="KAF9579724.1"/>
    </source>
</evidence>
<feature type="transmembrane region" description="Helical" evidence="2">
    <location>
        <begin position="482"/>
        <end position="507"/>
    </location>
</feature>
<dbReference type="Proteomes" id="UP000780801">
    <property type="component" value="Unassembled WGS sequence"/>
</dbReference>
<feature type="compositionally biased region" description="Low complexity" evidence="1">
    <location>
        <begin position="1011"/>
        <end position="1037"/>
    </location>
</feature>
<feature type="transmembrane region" description="Helical" evidence="2">
    <location>
        <begin position="416"/>
        <end position="439"/>
    </location>
</feature>
<gene>
    <name evidence="3" type="ORF">BGW38_003905</name>
</gene>
<protein>
    <recommendedName>
        <fullName evidence="5">RGS domain-containing protein</fullName>
    </recommendedName>
</protein>
<evidence type="ECO:0000256" key="1">
    <source>
        <dbReference type="SAM" id="MobiDB-lite"/>
    </source>
</evidence>
<feature type="transmembrane region" description="Helical" evidence="2">
    <location>
        <begin position="375"/>
        <end position="396"/>
    </location>
</feature>
<dbReference type="OrthoDB" id="196547at2759"/>
<feature type="transmembrane region" description="Helical" evidence="2">
    <location>
        <begin position="80"/>
        <end position="99"/>
    </location>
</feature>
<feature type="compositionally biased region" description="Low complexity" evidence="1">
    <location>
        <begin position="805"/>
        <end position="816"/>
    </location>
</feature>
<evidence type="ECO:0000256" key="2">
    <source>
        <dbReference type="SAM" id="Phobius"/>
    </source>
</evidence>
<keyword evidence="2" id="KW-1133">Transmembrane helix</keyword>
<dbReference type="AlphaFoldDB" id="A0A9P6FQW3"/>
<feature type="compositionally biased region" description="Polar residues" evidence="1">
    <location>
        <begin position="171"/>
        <end position="184"/>
    </location>
</feature>
<sequence>MSGPFGPLLGMGHRIAYLASAIVLGSICLTSTIVMFVLARTHNDLKQRGRYLVFWNGISATGIVTVYTMLNAFVGDFPCFILLWVSYLCIIPWLLTYLARGWRLVFIYNQQVDFGKRTLHRNSTIELADFARSSQWGLSDSVVTEHGPLTMTVATPAVAPTATLDSRFLTTSPALPTSRSTSPSNDRDHGRNALPLGPTVGRSSAHGSVVQCAMHDEEKAAGVHGSGPCDDSINNARLSASPSLPPLGSQFQDKTLAASHFPHSRSIENVSNAYGAFGPNPSHPASASITATPQIPSMTDAAIATISPFSASSHLVGDVRLSPLPNGSLDPANSNTSDQEGLNRSMAMLFEAPVTEARSPWNRYLPFNRATDGRLALFLLFVMIVPLIICIGMQLVKASPVQINPISYRCSEGFVFSPIYACMLGFLTIGCPILSYKLWWIKDGFGIRNELLINMMIGIPGFILYFISPLKLKKLDDGHWNHVNWLIMTIFLAHVNSVILPLIQFYIREIPKSRHSGKRSGFTSIFHWDFARAYAGTPGMDAGSETSSIRVFSPSLSQAVSTTHGHGEPSDTSTFDRQSIGCFWAKYGKDAEGNIVPLSQMNPRAFEYALRDPEMLSELVKFSVTVFSAENTKFLQEYDGLRKQVREYFQLVKRTESSLARKHVKQLSSIPGSIGSPTNEGLGFSFETSPRSHKKKGSVIESVTSSIHSKFSRSDSRSRSGSNQSRRLGETGRGSPVHSLGEDLENNSKNLGPLGQPPKSFRRHRQGLKENLWRLSLQSSLRQSSTAPTSPLSARDGDGCGSDDGGASDPGESSSSRKLSRPPMSPRALSEMAHTRPKPSLGSRVYHSEVVMAVPDDRSNDAKPCGGGSSIENESDRSSLSWYGQGTSGSAISYHDVTPSELSSSYQDSGSVTDGYHIPMDGYGTADFGEHHGAGPSSTTDTAPHVMFSGRVGGCGANSEGHTDVCSESQTMPRSSDSMGSENGRDSCRATTAATTTTTTTHSRQPSRFGQSLQSQSQPLSSLAHQSPVHSPSASVSATFTPRLPIQPQLQSQANCH</sequence>
<organism evidence="3 4">
    <name type="scientific">Lunasporangiospora selenospora</name>
    <dbReference type="NCBI Taxonomy" id="979761"/>
    <lineage>
        <taxon>Eukaryota</taxon>
        <taxon>Fungi</taxon>
        <taxon>Fungi incertae sedis</taxon>
        <taxon>Mucoromycota</taxon>
        <taxon>Mortierellomycotina</taxon>
        <taxon>Mortierellomycetes</taxon>
        <taxon>Mortierellales</taxon>
        <taxon>Mortierellaceae</taxon>
        <taxon>Lunasporangiospora</taxon>
    </lineage>
</organism>
<feature type="region of interest" description="Disordered" evidence="1">
    <location>
        <begin position="779"/>
        <end position="882"/>
    </location>
</feature>
<feature type="transmembrane region" description="Helical" evidence="2">
    <location>
        <begin position="51"/>
        <end position="74"/>
    </location>
</feature>
<feature type="compositionally biased region" description="Polar residues" evidence="1">
    <location>
        <begin position="666"/>
        <end position="679"/>
    </location>
</feature>
<evidence type="ECO:0000313" key="4">
    <source>
        <dbReference type="Proteomes" id="UP000780801"/>
    </source>
</evidence>
<feature type="region of interest" description="Disordered" evidence="1">
    <location>
        <begin position="171"/>
        <end position="205"/>
    </location>
</feature>
<evidence type="ECO:0008006" key="5">
    <source>
        <dbReference type="Google" id="ProtNLM"/>
    </source>
</evidence>
<feature type="transmembrane region" description="Helical" evidence="2">
    <location>
        <begin position="15"/>
        <end position="39"/>
    </location>
</feature>
<proteinExistence type="predicted"/>
<feature type="region of interest" description="Disordered" evidence="1">
    <location>
        <begin position="662"/>
        <end position="762"/>
    </location>
</feature>
<keyword evidence="2" id="KW-0472">Membrane</keyword>
<feature type="compositionally biased region" description="Polar residues" evidence="1">
    <location>
        <begin position="1048"/>
        <end position="1057"/>
    </location>
</feature>
<keyword evidence="4" id="KW-1185">Reference proteome</keyword>
<feature type="region of interest" description="Disordered" evidence="1">
    <location>
        <begin position="959"/>
        <end position="1057"/>
    </location>
</feature>
<dbReference type="EMBL" id="JAABOA010002542">
    <property type="protein sequence ID" value="KAF9579724.1"/>
    <property type="molecule type" value="Genomic_DNA"/>
</dbReference>